<feature type="compositionally biased region" description="Basic and acidic residues" evidence="1">
    <location>
        <begin position="38"/>
        <end position="52"/>
    </location>
</feature>
<dbReference type="EMBL" id="MLAK01000804">
    <property type="protein sequence ID" value="OHT04120.1"/>
    <property type="molecule type" value="Genomic_DNA"/>
</dbReference>
<dbReference type="GeneID" id="94827794"/>
<feature type="region of interest" description="Disordered" evidence="1">
    <location>
        <begin position="29"/>
        <end position="53"/>
    </location>
</feature>
<organism evidence="2 3">
    <name type="scientific">Tritrichomonas foetus</name>
    <dbReference type="NCBI Taxonomy" id="1144522"/>
    <lineage>
        <taxon>Eukaryota</taxon>
        <taxon>Metamonada</taxon>
        <taxon>Parabasalia</taxon>
        <taxon>Tritrichomonadida</taxon>
        <taxon>Tritrichomonadidae</taxon>
        <taxon>Tritrichomonas</taxon>
    </lineage>
</organism>
<reference evidence="2" key="1">
    <citation type="submission" date="2016-10" db="EMBL/GenBank/DDBJ databases">
        <authorList>
            <person name="Benchimol M."/>
            <person name="Almeida L.G."/>
            <person name="Vasconcelos A.T."/>
            <person name="Perreira-Neves A."/>
            <person name="Rosa I.A."/>
            <person name="Tasca T."/>
            <person name="Bogo M.R."/>
            <person name="de Souza W."/>
        </authorList>
    </citation>
    <scope>NUCLEOTIDE SEQUENCE [LARGE SCALE GENOMIC DNA]</scope>
    <source>
        <strain evidence="2">K</strain>
    </source>
</reference>
<name>A0A1J4K064_9EUKA</name>
<keyword evidence="3" id="KW-1185">Reference proteome</keyword>
<feature type="region of interest" description="Disordered" evidence="1">
    <location>
        <begin position="144"/>
        <end position="173"/>
    </location>
</feature>
<dbReference type="VEuPathDB" id="TrichDB:TRFO_06424"/>
<dbReference type="Proteomes" id="UP000179807">
    <property type="component" value="Unassembled WGS sequence"/>
</dbReference>
<protein>
    <submittedName>
        <fullName evidence="2">Uncharacterized protein</fullName>
    </submittedName>
</protein>
<dbReference type="RefSeq" id="XP_068357256.1">
    <property type="nucleotide sequence ID" value="XM_068493090.1"/>
</dbReference>
<comment type="caution">
    <text evidence="2">The sequence shown here is derived from an EMBL/GenBank/DDBJ whole genome shotgun (WGS) entry which is preliminary data.</text>
</comment>
<sequence length="326" mass="38524">MEKIKIGAKEMFAQFATLQQDFLQKIAEKYESEDENDKDQNRRDRESLEKQVKNNVRPTVENVEDIQLSKINFFSMSEIFFEKVFGGKNSIPEELNEKMEKFSAALNLLISVCRMLTFDPVKEKASIDQSENVFIKDQLRKQKQKDEEERIKREAEEAKKREEEERRKYEELSKDPSYIKNLQETNRALEERNNILEKENQQLKEQHEADQQLINNLQEQLDKTQQLEKKIEEQLHDAENKVLIEDAQVHMQSELLDNLHQQINAMSLKNEKKEEFVTALKAAKNDYQNQVSSILALYTNLQSEEEKEEIRKVLDADTFVGIEPHE</sequence>
<evidence type="ECO:0000313" key="3">
    <source>
        <dbReference type="Proteomes" id="UP000179807"/>
    </source>
</evidence>
<accession>A0A1J4K064</accession>
<dbReference type="AlphaFoldDB" id="A0A1J4K064"/>
<evidence type="ECO:0000313" key="2">
    <source>
        <dbReference type="EMBL" id="OHT04120.1"/>
    </source>
</evidence>
<evidence type="ECO:0000256" key="1">
    <source>
        <dbReference type="SAM" id="MobiDB-lite"/>
    </source>
</evidence>
<proteinExistence type="predicted"/>
<gene>
    <name evidence="2" type="ORF">TRFO_06424</name>
</gene>